<dbReference type="GO" id="GO:0015074">
    <property type="term" value="P:DNA integration"/>
    <property type="evidence" value="ECO:0007669"/>
    <property type="project" value="UniProtKB-KW"/>
</dbReference>
<dbReference type="AlphaFoldDB" id="A0A7Y7WQS5"/>
<dbReference type="PANTHER" id="PTHR30349">
    <property type="entry name" value="PHAGE INTEGRASE-RELATED"/>
    <property type="match status" value="1"/>
</dbReference>
<proteinExistence type="inferred from homology"/>
<evidence type="ECO:0000256" key="2">
    <source>
        <dbReference type="ARBA" id="ARBA00022908"/>
    </source>
</evidence>
<dbReference type="SUPFAM" id="SSF56349">
    <property type="entry name" value="DNA breaking-rejoining enzymes"/>
    <property type="match status" value="1"/>
</dbReference>
<protein>
    <submittedName>
        <fullName evidence="6">Site-specific integrase</fullName>
    </submittedName>
</protein>
<dbReference type="CDD" id="cd00397">
    <property type="entry name" value="DNA_BRE_C"/>
    <property type="match status" value="1"/>
</dbReference>
<evidence type="ECO:0000256" key="3">
    <source>
        <dbReference type="ARBA" id="ARBA00023125"/>
    </source>
</evidence>
<comment type="caution">
    <text evidence="6">The sequence shown here is derived from an EMBL/GenBank/DDBJ whole genome shotgun (WGS) entry which is preliminary data.</text>
</comment>
<feature type="domain" description="Tyr recombinase" evidence="5">
    <location>
        <begin position="208"/>
        <end position="364"/>
    </location>
</feature>
<comment type="similarity">
    <text evidence="1">Belongs to the 'phage' integrase family.</text>
</comment>
<evidence type="ECO:0000259" key="5">
    <source>
        <dbReference type="Pfam" id="PF00589"/>
    </source>
</evidence>
<dbReference type="GO" id="GO:0003677">
    <property type="term" value="F:DNA binding"/>
    <property type="evidence" value="ECO:0007669"/>
    <property type="project" value="UniProtKB-KW"/>
</dbReference>
<dbReference type="InterPro" id="IPR011010">
    <property type="entry name" value="DNA_brk_join_enz"/>
</dbReference>
<dbReference type="Pfam" id="PF00589">
    <property type="entry name" value="Phage_integrase"/>
    <property type="match status" value="1"/>
</dbReference>
<dbReference type="PANTHER" id="PTHR30349:SF41">
    <property type="entry name" value="INTEGRASE_RECOMBINASE PROTEIN MJ0367-RELATED"/>
    <property type="match status" value="1"/>
</dbReference>
<evidence type="ECO:0000256" key="1">
    <source>
        <dbReference type="ARBA" id="ARBA00008857"/>
    </source>
</evidence>
<dbReference type="EMBL" id="JACAQA010000009">
    <property type="protein sequence ID" value="NWB86019.1"/>
    <property type="molecule type" value="Genomic_DNA"/>
</dbReference>
<sequence length="426" mass="47601">MATLERIRYTPSQIKLLDGELHRTPASAKNIIESLPQIVWADQTPWREANLWAFEQASKSTDSKTTLSSITHLHAYAKWLESQDVKWWHFPAREADRCLVRFRGDLIAARDCGELAPSTASQRMAAVVRFYKWLAASRLLSTEWPMWTDEQVGVRLVDEFGFARTMMVATTNLAIPNRKAPGEKLEDGLIPLTVEAASQVVSFALIHGNYELYLLLRLGFGTGMRIGTLCDLRIGTIKRAVPDPMFPGFNKLAVGPGAHPPVHTKFGVTGQVWISDEDLKLLNEYIYSTRRLARQSQAAPGSRDVIFLSRYGKAFGHGDGNASHGISVQLGRLRKDGISNGISAFRNFRFHQSRCTFATELARIALKHGTVSTAIQMVRQALLHKSEKTSLTYIRFIEKMEVMSEIADAFTRDFLGIAGSDAFGNE</sequence>
<accession>A0A7Y7WQS5</accession>
<gene>
    <name evidence="6" type="ORF">HX830_14155</name>
</gene>
<organism evidence="6 7">
    <name type="scientific">Pseudomonas gingeri</name>
    <dbReference type="NCBI Taxonomy" id="117681"/>
    <lineage>
        <taxon>Bacteria</taxon>
        <taxon>Pseudomonadati</taxon>
        <taxon>Pseudomonadota</taxon>
        <taxon>Gammaproteobacteria</taxon>
        <taxon>Pseudomonadales</taxon>
        <taxon>Pseudomonadaceae</taxon>
        <taxon>Pseudomonas</taxon>
    </lineage>
</organism>
<dbReference type="InterPro" id="IPR002104">
    <property type="entry name" value="Integrase_catalytic"/>
</dbReference>
<evidence type="ECO:0000313" key="6">
    <source>
        <dbReference type="EMBL" id="NWB86019.1"/>
    </source>
</evidence>
<dbReference type="InterPro" id="IPR050090">
    <property type="entry name" value="Tyrosine_recombinase_XerCD"/>
</dbReference>
<reference evidence="6 7" key="1">
    <citation type="submission" date="2020-04" db="EMBL/GenBank/DDBJ databases">
        <title>Molecular characterization of pseudomonads from Agaricus bisporus reveal novel blotch 2 pathogens in Western Europe.</title>
        <authorList>
            <person name="Taparia T."/>
            <person name="Krijger M."/>
            <person name="Haynes E."/>
            <person name="Elpinstone J.G."/>
            <person name="Noble R."/>
            <person name="Van Der Wolf J."/>
        </authorList>
    </citation>
    <scope>NUCLEOTIDE SEQUENCE [LARGE SCALE GENOMIC DNA]</scope>
    <source>
        <strain evidence="6 7">G9001</strain>
    </source>
</reference>
<dbReference type="Gene3D" id="1.10.443.10">
    <property type="entry name" value="Intergrase catalytic core"/>
    <property type="match status" value="1"/>
</dbReference>
<evidence type="ECO:0000256" key="4">
    <source>
        <dbReference type="ARBA" id="ARBA00023172"/>
    </source>
</evidence>
<dbReference type="InterPro" id="IPR013762">
    <property type="entry name" value="Integrase-like_cat_sf"/>
</dbReference>
<keyword evidence="4" id="KW-0233">DNA recombination</keyword>
<dbReference type="Proteomes" id="UP000522864">
    <property type="component" value="Unassembled WGS sequence"/>
</dbReference>
<keyword evidence="3" id="KW-0238">DNA-binding</keyword>
<dbReference type="GO" id="GO:0006310">
    <property type="term" value="P:DNA recombination"/>
    <property type="evidence" value="ECO:0007669"/>
    <property type="project" value="UniProtKB-KW"/>
</dbReference>
<keyword evidence="2" id="KW-0229">DNA integration</keyword>
<name>A0A7Y7WQS5_9PSED</name>
<evidence type="ECO:0000313" key="7">
    <source>
        <dbReference type="Proteomes" id="UP000522864"/>
    </source>
</evidence>